<name>A0A2J9PNS0_9LACT</name>
<dbReference type="EMBL" id="NBTM02000001">
    <property type="protein sequence ID" value="PNL92004.1"/>
    <property type="molecule type" value="Genomic_DNA"/>
</dbReference>
<comment type="similarity">
    <text evidence="1 6">Belongs to the aldehyde dehydrogenase family.</text>
</comment>
<keyword evidence="2 6" id="KW-0560">Oxidoreductase</keyword>
<protein>
    <recommendedName>
        <fullName evidence="3">aldehyde dehydrogenase (NAD(+))</fullName>
        <ecNumber evidence="3">1.2.1.3</ecNumber>
    </recommendedName>
</protein>
<dbReference type="InterPro" id="IPR016161">
    <property type="entry name" value="Ald_DH/histidinol_DH"/>
</dbReference>
<dbReference type="Proteomes" id="UP000192813">
    <property type="component" value="Unassembled WGS sequence"/>
</dbReference>
<evidence type="ECO:0000313" key="8">
    <source>
        <dbReference type="EMBL" id="PNL92004.1"/>
    </source>
</evidence>
<evidence type="ECO:0000256" key="6">
    <source>
        <dbReference type="RuleBase" id="RU003345"/>
    </source>
</evidence>
<proteinExistence type="inferred from homology"/>
<dbReference type="InterPro" id="IPR015590">
    <property type="entry name" value="Aldehyde_DH_dom"/>
</dbReference>
<dbReference type="EC" id="1.2.1.3" evidence="3"/>
<comment type="catalytic activity">
    <reaction evidence="4">
        <text>an aldehyde + NAD(+) + H2O = a carboxylate + NADH + 2 H(+)</text>
        <dbReference type="Rhea" id="RHEA:16185"/>
        <dbReference type="ChEBI" id="CHEBI:15377"/>
        <dbReference type="ChEBI" id="CHEBI:15378"/>
        <dbReference type="ChEBI" id="CHEBI:17478"/>
        <dbReference type="ChEBI" id="CHEBI:29067"/>
        <dbReference type="ChEBI" id="CHEBI:57540"/>
        <dbReference type="ChEBI" id="CHEBI:57945"/>
        <dbReference type="EC" id="1.2.1.3"/>
    </reaction>
</comment>
<dbReference type="CDD" id="cd07138">
    <property type="entry name" value="ALDH_CddD_SSP0762"/>
    <property type="match status" value="1"/>
</dbReference>
<dbReference type="FunFam" id="3.40.605.10:FF:000007">
    <property type="entry name" value="NAD/NADP-dependent betaine aldehyde dehydrogenase"/>
    <property type="match status" value="1"/>
</dbReference>
<dbReference type="InterPro" id="IPR029510">
    <property type="entry name" value="Ald_DH_CS_GLU"/>
</dbReference>
<evidence type="ECO:0000259" key="7">
    <source>
        <dbReference type="Pfam" id="PF00171"/>
    </source>
</evidence>
<dbReference type="PANTHER" id="PTHR42804:SF1">
    <property type="entry name" value="ALDEHYDE DEHYDROGENASE-RELATED"/>
    <property type="match status" value="1"/>
</dbReference>
<feature type="active site" evidence="5">
    <location>
        <position position="244"/>
    </location>
</feature>
<organism evidence="8 9">
    <name type="scientific">Aerococcus viridans</name>
    <dbReference type="NCBI Taxonomy" id="1377"/>
    <lineage>
        <taxon>Bacteria</taxon>
        <taxon>Bacillati</taxon>
        <taxon>Bacillota</taxon>
        <taxon>Bacilli</taxon>
        <taxon>Lactobacillales</taxon>
        <taxon>Aerococcaceae</taxon>
        <taxon>Aerococcus</taxon>
    </lineage>
</organism>
<evidence type="ECO:0000256" key="3">
    <source>
        <dbReference type="ARBA" id="ARBA00024226"/>
    </source>
</evidence>
<gene>
    <name evidence="8" type="ORF">A6J77_007090</name>
</gene>
<dbReference type="PANTHER" id="PTHR42804">
    <property type="entry name" value="ALDEHYDE DEHYDROGENASE"/>
    <property type="match status" value="1"/>
</dbReference>
<dbReference type="PROSITE" id="PS00070">
    <property type="entry name" value="ALDEHYDE_DEHYDR_CYS"/>
    <property type="match status" value="1"/>
</dbReference>
<dbReference type="InterPro" id="IPR016160">
    <property type="entry name" value="Ald_DH_CS_CYS"/>
</dbReference>
<reference evidence="9" key="1">
    <citation type="submission" date="2017-12" db="EMBL/GenBank/DDBJ databases">
        <title>FDA dAtabase for Regulatory Grade micrObial Sequences (FDA-ARGOS): Supporting development and validation of Infectious Disease Dx tests.</title>
        <authorList>
            <person name="Hoffmann M."/>
            <person name="Allard M."/>
            <person name="Evans P."/>
            <person name="Brown E."/>
            <person name="Tallon L."/>
            <person name="Sadzewicz L."/>
            <person name="Sengamalay N."/>
            <person name="Ott S."/>
            <person name="Godinez A."/>
            <person name="Nagaraj S."/>
            <person name="Vavikolanu K."/>
            <person name="Aluvathingal J."/>
            <person name="Nadendla S."/>
            <person name="Sichtig H."/>
        </authorList>
    </citation>
    <scope>NUCLEOTIDE SEQUENCE [LARGE SCALE GENOMIC DNA]</scope>
    <source>
        <strain evidence="9">FDAARGOS_249</strain>
    </source>
</reference>
<dbReference type="AlphaFoldDB" id="A0A2J9PNS0"/>
<dbReference type="InterPro" id="IPR016162">
    <property type="entry name" value="Ald_DH_N"/>
</dbReference>
<comment type="caution">
    <text evidence="8">The sequence shown here is derived from an EMBL/GenBank/DDBJ whole genome shotgun (WGS) entry which is preliminary data.</text>
</comment>
<feature type="domain" description="Aldehyde dehydrogenase" evidence="7">
    <location>
        <begin position="12"/>
        <end position="467"/>
    </location>
</feature>
<dbReference type="SUPFAM" id="SSF53720">
    <property type="entry name" value="ALDH-like"/>
    <property type="match status" value="1"/>
</dbReference>
<evidence type="ECO:0000313" key="9">
    <source>
        <dbReference type="Proteomes" id="UP000192813"/>
    </source>
</evidence>
<dbReference type="RefSeq" id="WP_083069456.1">
    <property type="nucleotide sequence ID" value="NZ_NBTM02000001.1"/>
</dbReference>
<evidence type="ECO:0000256" key="1">
    <source>
        <dbReference type="ARBA" id="ARBA00009986"/>
    </source>
</evidence>
<dbReference type="Gene3D" id="3.40.605.10">
    <property type="entry name" value="Aldehyde Dehydrogenase, Chain A, domain 1"/>
    <property type="match status" value="1"/>
</dbReference>
<accession>A0A2J9PNS0</accession>
<dbReference type="Pfam" id="PF00171">
    <property type="entry name" value="Aldedh"/>
    <property type="match status" value="1"/>
</dbReference>
<dbReference type="PROSITE" id="PS00687">
    <property type="entry name" value="ALDEHYDE_DEHYDR_GLU"/>
    <property type="match status" value="1"/>
</dbReference>
<dbReference type="GO" id="GO:0004029">
    <property type="term" value="F:aldehyde dehydrogenase (NAD+) activity"/>
    <property type="evidence" value="ECO:0007669"/>
    <property type="project" value="UniProtKB-EC"/>
</dbReference>
<dbReference type="InterPro" id="IPR016163">
    <property type="entry name" value="Ald_DH_C"/>
</dbReference>
<evidence type="ECO:0000256" key="5">
    <source>
        <dbReference type="PROSITE-ProRule" id="PRU10007"/>
    </source>
</evidence>
<sequence>MKKYNNFINGEWTAPTNNEYKEVENPTTEETIAQVAYSANEDVDQAVEAAKTAFPAWNNLSLEERTGYVEKLLAEIKAHKEEIRDIIVEEFGAAKTFSESGQVGLAIDEMSATVEAIKDYNLTQQIGDTKVIKEGYGVVAAITPWNYPLNQIQRKITPALLAGNTVVVKPASDTPLTAVKLFELAEKVGFPKGVFNLILGSGSGAGNYLAEHEDVAVVSFTGSTEVGQGLYENAAKGIKHIILELGGKSALVYLPGGDLSFAVKKAMGTILNNQGQTCTALTRLLVPKDELADVEAEVKSFYEKNVVIGDPADPNTLVGPMVSANQKKTVLEYIEKGKAEGAKVLVGDKKPASETGHFVTPTVFTNVTNDMTIAQEEIFGPVLVIITYDTEEEAVEIANDSIYGLSGAVVGPTEDAYKVAKQLRTGNIFVNKAERNPLAPFGGYKQSGLGRENGLFGVEDYLETKAIFLED</sequence>
<evidence type="ECO:0000256" key="2">
    <source>
        <dbReference type="ARBA" id="ARBA00023002"/>
    </source>
</evidence>
<dbReference type="Gene3D" id="3.40.309.10">
    <property type="entry name" value="Aldehyde Dehydrogenase, Chain A, domain 2"/>
    <property type="match status" value="1"/>
</dbReference>
<evidence type="ECO:0000256" key="4">
    <source>
        <dbReference type="ARBA" id="ARBA00049194"/>
    </source>
</evidence>